<dbReference type="InterPro" id="IPR001142">
    <property type="entry name" value="DUP/COS"/>
</dbReference>
<dbReference type="RefSeq" id="XP_003671249.2">
    <property type="nucleotide sequence ID" value="XM_003671201.2"/>
</dbReference>
<dbReference type="AlphaFoldDB" id="G0WDZ5"/>
<organism evidence="2 3">
    <name type="scientific">Naumovozyma dairenensis (strain ATCC 10597 / BCRC 20456 / CBS 421 / NBRC 0211 / NRRL Y-12639)</name>
    <name type="common">Saccharomyces dairenensis</name>
    <dbReference type="NCBI Taxonomy" id="1071378"/>
    <lineage>
        <taxon>Eukaryota</taxon>
        <taxon>Fungi</taxon>
        <taxon>Dikarya</taxon>
        <taxon>Ascomycota</taxon>
        <taxon>Saccharomycotina</taxon>
        <taxon>Saccharomycetes</taxon>
        <taxon>Saccharomycetales</taxon>
        <taxon>Saccharomycetaceae</taxon>
        <taxon>Naumovozyma</taxon>
    </lineage>
</organism>
<name>G0WDZ5_NAUDC</name>
<dbReference type="HOGENOM" id="CLU_081384_1_0_1"/>
<feature type="transmembrane region" description="Helical" evidence="1">
    <location>
        <begin position="63"/>
        <end position="81"/>
    </location>
</feature>
<feature type="transmembrane region" description="Helical" evidence="1">
    <location>
        <begin position="87"/>
        <end position="106"/>
    </location>
</feature>
<dbReference type="Pfam" id="PF00674">
    <property type="entry name" value="DUP"/>
    <property type="match status" value="1"/>
</dbReference>
<dbReference type="EMBL" id="HE580273">
    <property type="protein sequence ID" value="CCD26006.2"/>
    <property type="molecule type" value="Genomic_DNA"/>
</dbReference>
<sequence length="294" mass="33732">MYKYFSNLTRFTQKKNMKLDSLKQEQPFLADDSVGTLLLPKDKFSFWITYAFSEHMHQLASKIWGGLAILLAVLTITFGILGNDISIAFFIFSLFSLLFFLILFAVNCERDHKLYKLNSHNKMKLLMDIIENKPNASVQSWDIIARHMNKYLYLEGYYNTPNFFYDGNEVYYWFRRFVLEARMAPQQNIATTTQNSSSVADSKDGVKELDPNIASGTSPELAVLQASRIAASNLADRTELGKYEIVALQVYEESVAEYWANEYPVAFERVENFVDTTNTGTSKQDTTAEYADMV</sequence>
<dbReference type="KEGG" id="ndi:NDAI_0G02310"/>
<keyword evidence="1" id="KW-1133">Transmembrane helix</keyword>
<proteinExistence type="predicted"/>
<keyword evidence="3" id="KW-1185">Reference proteome</keyword>
<dbReference type="Proteomes" id="UP000000689">
    <property type="component" value="Chromosome 7"/>
</dbReference>
<dbReference type="eggNOG" id="ENOG502SSNW">
    <property type="taxonomic scope" value="Eukaryota"/>
</dbReference>
<dbReference type="OrthoDB" id="4066063at2759"/>
<gene>
    <name evidence="2" type="primary">NDAI0G02310</name>
    <name evidence="2" type="ordered locus">NDAI_0G02310</name>
</gene>
<evidence type="ECO:0000256" key="1">
    <source>
        <dbReference type="SAM" id="Phobius"/>
    </source>
</evidence>
<accession>G0WDZ5</accession>
<keyword evidence="1" id="KW-0812">Transmembrane</keyword>
<keyword evidence="1" id="KW-0472">Membrane</keyword>
<protein>
    <submittedName>
        <fullName evidence="2">Uncharacterized protein</fullName>
    </submittedName>
</protein>
<dbReference type="GeneID" id="11497402"/>
<evidence type="ECO:0000313" key="2">
    <source>
        <dbReference type="EMBL" id="CCD26006.2"/>
    </source>
</evidence>
<evidence type="ECO:0000313" key="3">
    <source>
        <dbReference type="Proteomes" id="UP000000689"/>
    </source>
</evidence>
<reference evidence="2 3" key="1">
    <citation type="journal article" date="2011" name="Proc. Natl. Acad. Sci. U.S.A.">
        <title>Evolutionary erosion of yeast sex chromosomes by mating-type switching accidents.</title>
        <authorList>
            <person name="Gordon J.L."/>
            <person name="Armisen D."/>
            <person name="Proux-Wera E."/>
            <person name="Oheigeartaigh S.S."/>
            <person name="Byrne K.P."/>
            <person name="Wolfe K.H."/>
        </authorList>
    </citation>
    <scope>NUCLEOTIDE SEQUENCE [LARGE SCALE GENOMIC DNA]</scope>
    <source>
        <strain evidence="3">ATCC 10597 / BCRC 20456 / CBS 421 / NBRC 0211 / NRRL Y-12639</strain>
    </source>
</reference>
<dbReference type="OMA" id="NTEFCVA"/>